<organism evidence="4">
    <name type="scientific">Naegleria gruberi</name>
    <name type="common">Amoeba</name>
    <dbReference type="NCBI Taxonomy" id="5762"/>
    <lineage>
        <taxon>Eukaryota</taxon>
        <taxon>Discoba</taxon>
        <taxon>Heterolobosea</taxon>
        <taxon>Tetramitia</taxon>
        <taxon>Eutetramitia</taxon>
        <taxon>Vahlkampfiidae</taxon>
        <taxon>Naegleria</taxon>
    </lineage>
</organism>
<feature type="region of interest" description="Disordered" evidence="1">
    <location>
        <begin position="1"/>
        <end position="22"/>
    </location>
</feature>
<dbReference type="InParanoid" id="D2UXF3"/>
<feature type="compositionally biased region" description="Polar residues" evidence="1">
    <location>
        <begin position="8"/>
        <end position="22"/>
    </location>
</feature>
<keyword evidence="2" id="KW-1133">Transmembrane helix</keyword>
<gene>
    <name evidence="3" type="ORF">NAEGRDRAFT_61103</name>
</gene>
<evidence type="ECO:0000313" key="3">
    <source>
        <dbReference type="EMBL" id="EFC50622.1"/>
    </source>
</evidence>
<name>D2UXF3_NAEGR</name>
<feature type="region of interest" description="Disordered" evidence="1">
    <location>
        <begin position="100"/>
        <end position="120"/>
    </location>
</feature>
<dbReference type="VEuPathDB" id="AmoebaDB:NAEGRDRAFT_61103"/>
<dbReference type="KEGG" id="ngr:NAEGRDRAFT_61103"/>
<keyword evidence="2" id="KW-0812">Transmembrane</keyword>
<dbReference type="OMA" id="DTNRLMW"/>
<sequence length="170" mass="19562">MTSEERPSVQSHDVNNTQLVKTTSHTNHPSEWCCMGPHHLLFGDTRANNKYASYFAWMTSVLSCCILFPPLATYFLLYQHPREKVRYGLSEAMTGSTGVMDFSTRNNESETGAHRNRVQTETEELDTNRLMWVLLSFMLTVLCWVPAIVFNLVLYFCCISPLQQEKEEIV</sequence>
<evidence type="ECO:0000256" key="2">
    <source>
        <dbReference type="SAM" id="Phobius"/>
    </source>
</evidence>
<accession>D2UXF3</accession>
<dbReference type="Proteomes" id="UP000006671">
    <property type="component" value="Unassembled WGS sequence"/>
</dbReference>
<dbReference type="GeneID" id="8863566"/>
<dbReference type="RefSeq" id="XP_002683366.1">
    <property type="nucleotide sequence ID" value="XM_002683320.1"/>
</dbReference>
<evidence type="ECO:0000313" key="4">
    <source>
        <dbReference type="Proteomes" id="UP000006671"/>
    </source>
</evidence>
<protein>
    <submittedName>
        <fullName evidence="3">Predicted protein</fullName>
    </submittedName>
</protein>
<keyword evidence="4" id="KW-1185">Reference proteome</keyword>
<reference evidence="3 4" key="1">
    <citation type="journal article" date="2010" name="Cell">
        <title>The genome of Naegleria gruberi illuminates early eukaryotic versatility.</title>
        <authorList>
            <person name="Fritz-Laylin L.K."/>
            <person name="Prochnik S.E."/>
            <person name="Ginger M.L."/>
            <person name="Dacks J.B."/>
            <person name="Carpenter M.L."/>
            <person name="Field M.C."/>
            <person name="Kuo A."/>
            <person name="Paredez A."/>
            <person name="Chapman J."/>
            <person name="Pham J."/>
            <person name="Shu S."/>
            <person name="Neupane R."/>
            <person name="Cipriano M."/>
            <person name="Mancuso J."/>
            <person name="Tu H."/>
            <person name="Salamov A."/>
            <person name="Lindquist E."/>
            <person name="Shapiro H."/>
            <person name="Lucas S."/>
            <person name="Grigoriev I.V."/>
            <person name="Cande W.Z."/>
            <person name="Fulton C."/>
            <person name="Rokhsar D.S."/>
            <person name="Dawson S.C."/>
        </authorList>
    </citation>
    <scope>NUCLEOTIDE SEQUENCE [LARGE SCALE GENOMIC DNA]</scope>
    <source>
        <strain evidence="3 4">NEG-M</strain>
    </source>
</reference>
<feature type="transmembrane region" description="Helical" evidence="2">
    <location>
        <begin position="54"/>
        <end position="77"/>
    </location>
</feature>
<dbReference type="AlphaFoldDB" id="D2UXF3"/>
<feature type="transmembrane region" description="Helical" evidence="2">
    <location>
        <begin position="132"/>
        <end position="156"/>
    </location>
</feature>
<dbReference type="OrthoDB" id="10259034at2759"/>
<evidence type="ECO:0000256" key="1">
    <source>
        <dbReference type="SAM" id="MobiDB-lite"/>
    </source>
</evidence>
<dbReference type="Gene3D" id="1.20.1070.10">
    <property type="entry name" value="Rhodopsin 7-helix transmembrane proteins"/>
    <property type="match status" value="1"/>
</dbReference>
<dbReference type="EMBL" id="GG738845">
    <property type="protein sequence ID" value="EFC50622.1"/>
    <property type="molecule type" value="Genomic_DNA"/>
</dbReference>
<proteinExistence type="predicted"/>
<keyword evidence="2" id="KW-0472">Membrane</keyword>